<name>A0A9P7BLB3_RHIOR</name>
<dbReference type="SUPFAM" id="SSF81383">
    <property type="entry name" value="F-box domain"/>
    <property type="match status" value="1"/>
</dbReference>
<dbReference type="Gene3D" id="3.80.10.10">
    <property type="entry name" value="Ribonuclease Inhibitor"/>
    <property type="match status" value="1"/>
</dbReference>
<dbReference type="Gene3D" id="1.20.1280.50">
    <property type="match status" value="1"/>
</dbReference>
<evidence type="ECO:0000313" key="3">
    <source>
        <dbReference type="Proteomes" id="UP000716291"/>
    </source>
</evidence>
<dbReference type="Proteomes" id="UP000716291">
    <property type="component" value="Unassembled WGS sequence"/>
</dbReference>
<dbReference type="InterPro" id="IPR001810">
    <property type="entry name" value="F-box_dom"/>
</dbReference>
<organism evidence="2 3">
    <name type="scientific">Rhizopus oryzae</name>
    <name type="common">Mucormycosis agent</name>
    <name type="synonym">Rhizopus arrhizus var. delemar</name>
    <dbReference type="NCBI Taxonomy" id="64495"/>
    <lineage>
        <taxon>Eukaryota</taxon>
        <taxon>Fungi</taxon>
        <taxon>Fungi incertae sedis</taxon>
        <taxon>Mucoromycota</taxon>
        <taxon>Mucoromycotina</taxon>
        <taxon>Mucoromycetes</taxon>
        <taxon>Mucorales</taxon>
        <taxon>Mucorineae</taxon>
        <taxon>Rhizopodaceae</taxon>
        <taxon>Rhizopus</taxon>
    </lineage>
</organism>
<reference evidence="2" key="1">
    <citation type="journal article" date="2020" name="Microb. Genom.">
        <title>Genetic diversity of clinical and environmental Mucorales isolates obtained from an investigation of mucormycosis cases among solid organ transplant recipients.</title>
        <authorList>
            <person name="Nguyen M.H."/>
            <person name="Kaul D."/>
            <person name="Muto C."/>
            <person name="Cheng S.J."/>
            <person name="Richter R.A."/>
            <person name="Bruno V.M."/>
            <person name="Liu G."/>
            <person name="Beyhan S."/>
            <person name="Sundermann A.J."/>
            <person name="Mounaud S."/>
            <person name="Pasculle A.W."/>
            <person name="Nierman W.C."/>
            <person name="Driscoll E."/>
            <person name="Cumbie R."/>
            <person name="Clancy C.J."/>
            <person name="Dupont C.L."/>
        </authorList>
    </citation>
    <scope>NUCLEOTIDE SEQUENCE</scope>
    <source>
        <strain evidence="2">GL11</strain>
    </source>
</reference>
<accession>A0A9P7BLB3</accession>
<keyword evidence="3" id="KW-1185">Reference proteome</keyword>
<dbReference type="PROSITE" id="PS50181">
    <property type="entry name" value="FBOX"/>
    <property type="match status" value="1"/>
</dbReference>
<dbReference type="EMBL" id="JAANQT010003698">
    <property type="protein sequence ID" value="KAG1300823.1"/>
    <property type="molecule type" value="Genomic_DNA"/>
</dbReference>
<sequence length="317" mass="37172">MSTINDFPNEVLSKIFSLLYYSDKYECLLVNRRFYSVAVLELWESIAIYGYENDKTARCLGLSRIRIGERVKRLRLGYGPDRHQIIPILLYLPNLEEIELFNIPNLIDQDVLQIPKYMTSGALNSFIGLPIESLTIHACYWTRFTKAALHIRSFSNLIQLDVESHFDNLAEFLRIITVDDADMPYLPSLQYLSMKSGRSQYMESESPQDDLDTAIISFLKTHPRIHYLKLRINYTSNIVVDAIIEYLPDLETFIVCKPYSISVRPHISMSEKSVYHIQYTKYDSSEAHRRVRYKDLILRYNDLKRIRANQYTNIINN</sequence>
<evidence type="ECO:0000313" key="2">
    <source>
        <dbReference type="EMBL" id="KAG1300823.1"/>
    </source>
</evidence>
<dbReference type="InterPro" id="IPR036047">
    <property type="entry name" value="F-box-like_dom_sf"/>
</dbReference>
<comment type="caution">
    <text evidence="2">The sequence shown here is derived from an EMBL/GenBank/DDBJ whole genome shotgun (WGS) entry which is preliminary data.</text>
</comment>
<evidence type="ECO:0000259" key="1">
    <source>
        <dbReference type="PROSITE" id="PS50181"/>
    </source>
</evidence>
<dbReference type="AlphaFoldDB" id="A0A9P7BLB3"/>
<feature type="domain" description="F-box" evidence="1">
    <location>
        <begin position="1"/>
        <end position="46"/>
    </location>
</feature>
<dbReference type="Pfam" id="PF12937">
    <property type="entry name" value="F-box-like"/>
    <property type="match status" value="1"/>
</dbReference>
<gene>
    <name evidence="2" type="ORF">G6F64_012350</name>
</gene>
<proteinExistence type="predicted"/>
<dbReference type="InterPro" id="IPR032675">
    <property type="entry name" value="LRR_dom_sf"/>
</dbReference>
<dbReference type="SUPFAM" id="SSF52047">
    <property type="entry name" value="RNI-like"/>
    <property type="match status" value="1"/>
</dbReference>
<protein>
    <recommendedName>
        <fullName evidence="1">F-box domain-containing protein</fullName>
    </recommendedName>
</protein>